<keyword evidence="1" id="KW-1133">Transmembrane helix</keyword>
<sequence length="95" mass="11024">MFNKKPKEPLTEQEEKIKQWKANNLKIHRRTLYFVILVSFIGIGLYLKGTITAGDYVVMIIPMWFLSIVILMAGISRLGRYTTQIYIESLKSKDA</sequence>
<reference evidence="2" key="1">
    <citation type="journal article" date="2024" name="Environ. Microbiol. Rep.">
        <title>Hiding in plain sight: The discovery of complete genomes of 11 hypothetical spindle-shaped viruses that putatively infect mesophilic ammonia-oxidizing archaea.</title>
        <authorList>
            <person name="Ni Y."/>
            <person name="Xu T."/>
            <person name="Yan S."/>
            <person name="Chen L."/>
            <person name="Wang Y."/>
        </authorList>
    </citation>
    <scope>NUCLEOTIDE SEQUENCE</scope>
    <source>
        <strain evidence="3">NTT1</strain>
        <strain evidence="2">NTT2</strain>
    </source>
</reference>
<proteinExistence type="predicted"/>
<name>A0AAT9J758_9VIRU</name>
<dbReference type="EMBL" id="BK067783">
    <property type="protein sequence ID" value="DBA51756.1"/>
    <property type="molecule type" value="Genomic_DNA"/>
</dbReference>
<evidence type="ECO:0000313" key="3">
    <source>
        <dbReference type="EMBL" id="DBA52145.1"/>
    </source>
</evidence>
<accession>A0AAT9J758</accession>
<protein>
    <submittedName>
        <fullName evidence="3">ORF4</fullName>
    </submittedName>
    <submittedName>
        <fullName evidence="2">ORF57</fullName>
    </submittedName>
</protein>
<keyword evidence="1" id="KW-0812">Transmembrane</keyword>
<evidence type="ECO:0000256" key="1">
    <source>
        <dbReference type="SAM" id="Phobius"/>
    </source>
</evidence>
<organism evidence="2">
    <name type="scientific">Nitrosopumilaceae spindle-shaped virus</name>
    <dbReference type="NCBI Taxonomy" id="3065433"/>
    <lineage>
        <taxon>Viruses</taxon>
    </lineage>
</organism>
<keyword evidence="1" id="KW-0472">Membrane</keyword>
<feature type="transmembrane region" description="Helical" evidence="1">
    <location>
        <begin position="31"/>
        <end position="47"/>
    </location>
</feature>
<dbReference type="EMBL" id="BK067791">
    <property type="protein sequence ID" value="DBA52145.1"/>
    <property type="molecule type" value="Genomic_DNA"/>
</dbReference>
<reference evidence="2" key="2">
    <citation type="submission" date="2024-03" db="EMBL/GenBank/DDBJ databases">
        <authorList>
            <person name="Ni Y."/>
            <person name="Xu T."/>
            <person name="Yan S."/>
            <person name="Chen L."/>
            <person name="Wang Y."/>
        </authorList>
    </citation>
    <scope>NUCLEOTIDE SEQUENCE</scope>
    <source>
        <strain evidence="3">NTT1</strain>
        <strain evidence="2">NTT2</strain>
    </source>
</reference>
<feature type="transmembrane region" description="Helical" evidence="1">
    <location>
        <begin position="53"/>
        <end position="75"/>
    </location>
</feature>
<evidence type="ECO:0000313" key="2">
    <source>
        <dbReference type="EMBL" id="DBA51756.1"/>
    </source>
</evidence>